<dbReference type="Proteomes" id="UP000015106">
    <property type="component" value="Chromosome 1"/>
</dbReference>
<accession>A0A8R7NXI7</accession>
<sequence length="86" mass="9925">MKNDFHLPKTVTDRTRDMSTVLSNSVLSPSQLPFIARCHAMPWVFTLQPCSSVKTRFSSSDFDMLISRMRSWTWQESIPSVLQIDC</sequence>
<reference evidence="2" key="1">
    <citation type="journal article" date="2013" name="Nature">
        <title>Draft genome of the wheat A-genome progenitor Triticum urartu.</title>
        <authorList>
            <person name="Ling H.Q."/>
            <person name="Zhao S."/>
            <person name="Liu D."/>
            <person name="Wang J."/>
            <person name="Sun H."/>
            <person name="Zhang C."/>
            <person name="Fan H."/>
            <person name="Li D."/>
            <person name="Dong L."/>
            <person name="Tao Y."/>
            <person name="Gao C."/>
            <person name="Wu H."/>
            <person name="Li Y."/>
            <person name="Cui Y."/>
            <person name="Guo X."/>
            <person name="Zheng S."/>
            <person name="Wang B."/>
            <person name="Yu K."/>
            <person name="Liang Q."/>
            <person name="Yang W."/>
            <person name="Lou X."/>
            <person name="Chen J."/>
            <person name="Feng M."/>
            <person name="Jian J."/>
            <person name="Zhang X."/>
            <person name="Luo G."/>
            <person name="Jiang Y."/>
            <person name="Liu J."/>
            <person name="Wang Z."/>
            <person name="Sha Y."/>
            <person name="Zhang B."/>
            <person name="Wu H."/>
            <person name="Tang D."/>
            <person name="Shen Q."/>
            <person name="Xue P."/>
            <person name="Zou S."/>
            <person name="Wang X."/>
            <person name="Liu X."/>
            <person name="Wang F."/>
            <person name="Yang Y."/>
            <person name="An X."/>
            <person name="Dong Z."/>
            <person name="Zhang K."/>
            <person name="Zhang X."/>
            <person name="Luo M.C."/>
            <person name="Dvorak J."/>
            <person name="Tong Y."/>
            <person name="Wang J."/>
            <person name="Yang H."/>
            <person name="Li Z."/>
            <person name="Wang D."/>
            <person name="Zhang A."/>
            <person name="Wang J."/>
        </authorList>
    </citation>
    <scope>NUCLEOTIDE SEQUENCE</scope>
    <source>
        <strain evidence="2">cv. G1812</strain>
    </source>
</reference>
<proteinExistence type="predicted"/>
<keyword evidence="2" id="KW-1185">Reference proteome</keyword>
<dbReference type="Gramene" id="TuG1812G0100000305.01.T01">
    <property type="protein sequence ID" value="TuG1812G0100000305.01.T01.cds439053"/>
    <property type="gene ID" value="TuG1812G0100000305.01"/>
</dbReference>
<dbReference type="EnsemblPlants" id="TuG1812G0100000305.01.T01">
    <property type="protein sequence ID" value="TuG1812G0100000305.01.T01.cds439053"/>
    <property type="gene ID" value="TuG1812G0100000305.01"/>
</dbReference>
<reference evidence="1" key="2">
    <citation type="submission" date="2018-03" db="EMBL/GenBank/DDBJ databases">
        <title>The Triticum urartu genome reveals the dynamic nature of wheat genome evolution.</title>
        <authorList>
            <person name="Ling H."/>
            <person name="Ma B."/>
            <person name="Shi X."/>
            <person name="Liu H."/>
            <person name="Dong L."/>
            <person name="Sun H."/>
            <person name="Cao Y."/>
            <person name="Gao Q."/>
            <person name="Zheng S."/>
            <person name="Li Y."/>
            <person name="Yu Y."/>
            <person name="Du H."/>
            <person name="Qi M."/>
            <person name="Li Y."/>
            <person name="Yu H."/>
            <person name="Cui Y."/>
            <person name="Wang N."/>
            <person name="Chen C."/>
            <person name="Wu H."/>
            <person name="Zhao Y."/>
            <person name="Zhang J."/>
            <person name="Li Y."/>
            <person name="Zhou W."/>
            <person name="Zhang B."/>
            <person name="Hu W."/>
            <person name="Eijk M."/>
            <person name="Tang J."/>
            <person name="Witsenboer H."/>
            <person name="Zhao S."/>
            <person name="Li Z."/>
            <person name="Zhang A."/>
            <person name="Wang D."/>
            <person name="Liang C."/>
        </authorList>
    </citation>
    <scope>NUCLEOTIDE SEQUENCE [LARGE SCALE GENOMIC DNA]</scope>
    <source>
        <strain evidence="1">cv. G1812</strain>
    </source>
</reference>
<organism evidence="1 2">
    <name type="scientific">Triticum urartu</name>
    <name type="common">Red wild einkorn</name>
    <name type="synonym">Crithodium urartu</name>
    <dbReference type="NCBI Taxonomy" id="4572"/>
    <lineage>
        <taxon>Eukaryota</taxon>
        <taxon>Viridiplantae</taxon>
        <taxon>Streptophyta</taxon>
        <taxon>Embryophyta</taxon>
        <taxon>Tracheophyta</taxon>
        <taxon>Spermatophyta</taxon>
        <taxon>Magnoliopsida</taxon>
        <taxon>Liliopsida</taxon>
        <taxon>Poales</taxon>
        <taxon>Poaceae</taxon>
        <taxon>BOP clade</taxon>
        <taxon>Pooideae</taxon>
        <taxon>Triticodae</taxon>
        <taxon>Triticeae</taxon>
        <taxon>Triticinae</taxon>
        <taxon>Triticum</taxon>
    </lineage>
</organism>
<reference evidence="1" key="3">
    <citation type="submission" date="2022-06" db="UniProtKB">
        <authorList>
            <consortium name="EnsemblPlants"/>
        </authorList>
    </citation>
    <scope>IDENTIFICATION</scope>
</reference>
<protein>
    <submittedName>
        <fullName evidence="1">Uncharacterized protein</fullName>
    </submittedName>
</protein>
<evidence type="ECO:0000313" key="1">
    <source>
        <dbReference type="EnsemblPlants" id="TuG1812G0100000305.01.T01.cds439053"/>
    </source>
</evidence>
<name>A0A8R7NXI7_TRIUA</name>
<dbReference type="AlphaFoldDB" id="A0A8R7NXI7"/>
<evidence type="ECO:0000313" key="2">
    <source>
        <dbReference type="Proteomes" id="UP000015106"/>
    </source>
</evidence>